<evidence type="ECO:0000256" key="13">
    <source>
        <dbReference type="ARBA" id="ARBA00024209"/>
    </source>
</evidence>
<sequence>MPPNPPPPDLGLDSSHWSALVIAAIATICAIVLIFIYCNILQHRCGLFLGTFPVDAGPMRRLNQQADNSVGFDQSQGLDSYIMHSLPITEFKKSMKELPPTSTDCAVCLGEFEDGEWLKSLPNCSHVFHVACIDTWFQTHSSCPLCRSYVNNLSMQRDHTIVIHTLLDTLREEAHQERLGHLQISSRLELQLSSSIHTNNYN</sequence>
<dbReference type="SUPFAM" id="SSF57850">
    <property type="entry name" value="RING/U-box"/>
    <property type="match status" value="1"/>
</dbReference>
<keyword evidence="8 14" id="KW-0863">Zinc-finger</keyword>
<dbReference type="AlphaFoldDB" id="A0AAV3PQR0"/>
<keyword evidence="18" id="KW-1185">Reference proteome</keyword>
<evidence type="ECO:0000256" key="5">
    <source>
        <dbReference type="ARBA" id="ARBA00022679"/>
    </source>
</evidence>
<dbReference type="Pfam" id="PF13639">
    <property type="entry name" value="zf-RING_2"/>
    <property type="match status" value="1"/>
</dbReference>
<comment type="caution">
    <text evidence="17">The sequence shown here is derived from an EMBL/GenBank/DDBJ whole genome shotgun (WGS) entry which is preliminary data.</text>
</comment>
<keyword evidence="6 15" id="KW-0812">Transmembrane</keyword>
<proteinExistence type="inferred from homology"/>
<evidence type="ECO:0000256" key="15">
    <source>
        <dbReference type="SAM" id="Phobius"/>
    </source>
</evidence>
<dbReference type="GO" id="GO:0008270">
    <property type="term" value="F:zinc ion binding"/>
    <property type="evidence" value="ECO:0007669"/>
    <property type="project" value="UniProtKB-KW"/>
</dbReference>
<keyword evidence="9" id="KW-0833">Ubl conjugation pathway</keyword>
<keyword evidence="11 15" id="KW-1133">Transmembrane helix</keyword>
<dbReference type="PANTHER" id="PTHR46913:SF1">
    <property type="entry name" value="RING-H2 FINGER PROTEIN ATL16"/>
    <property type="match status" value="1"/>
</dbReference>
<comment type="pathway">
    <text evidence="3">Protein modification; protein ubiquitination.</text>
</comment>
<dbReference type="SMART" id="SM00184">
    <property type="entry name" value="RING"/>
    <property type="match status" value="1"/>
</dbReference>
<evidence type="ECO:0000259" key="16">
    <source>
        <dbReference type="PROSITE" id="PS50089"/>
    </source>
</evidence>
<evidence type="ECO:0000256" key="9">
    <source>
        <dbReference type="ARBA" id="ARBA00022786"/>
    </source>
</evidence>
<keyword evidence="7" id="KW-0479">Metal-binding</keyword>
<keyword evidence="5" id="KW-0808">Transferase</keyword>
<evidence type="ECO:0000256" key="1">
    <source>
        <dbReference type="ARBA" id="ARBA00000900"/>
    </source>
</evidence>
<evidence type="ECO:0000256" key="10">
    <source>
        <dbReference type="ARBA" id="ARBA00022833"/>
    </source>
</evidence>
<keyword evidence="12 15" id="KW-0472">Membrane</keyword>
<evidence type="ECO:0000256" key="11">
    <source>
        <dbReference type="ARBA" id="ARBA00022989"/>
    </source>
</evidence>
<evidence type="ECO:0000256" key="2">
    <source>
        <dbReference type="ARBA" id="ARBA00004167"/>
    </source>
</evidence>
<dbReference type="InterPro" id="IPR044600">
    <property type="entry name" value="ATL1/ATL16-like"/>
</dbReference>
<evidence type="ECO:0000256" key="6">
    <source>
        <dbReference type="ARBA" id="ARBA00022692"/>
    </source>
</evidence>
<evidence type="ECO:0000313" key="17">
    <source>
        <dbReference type="EMBL" id="GAA0153371.1"/>
    </source>
</evidence>
<protein>
    <recommendedName>
        <fullName evidence="4">RING-type E3 ubiquitin transferase</fullName>
        <ecNumber evidence="4">2.3.2.27</ecNumber>
    </recommendedName>
</protein>
<name>A0AAV3PQR0_LITER</name>
<gene>
    <name evidence="17" type="ORF">LIER_37664</name>
</gene>
<dbReference type="PANTHER" id="PTHR46913">
    <property type="entry name" value="RING-H2 FINGER PROTEIN ATL16"/>
    <property type="match status" value="1"/>
</dbReference>
<feature type="transmembrane region" description="Helical" evidence="15">
    <location>
        <begin position="20"/>
        <end position="40"/>
    </location>
</feature>
<dbReference type="CDD" id="cd16461">
    <property type="entry name" value="RING-H2_EL5-like"/>
    <property type="match status" value="1"/>
</dbReference>
<keyword evidence="10" id="KW-0862">Zinc</keyword>
<comment type="catalytic activity">
    <reaction evidence="1">
        <text>S-ubiquitinyl-[E2 ubiquitin-conjugating enzyme]-L-cysteine + [acceptor protein]-L-lysine = [E2 ubiquitin-conjugating enzyme]-L-cysteine + N(6)-ubiquitinyl-[acceptor protein]-L-lysine.</text>
        <dbReference type="EC" id="2.3.2.27"/>
    </reaction>
</comment>
<comment type="subcellular location">
    <subcellularLocation>
        <location evidence="2">Membrane</location>
        <topology evidence="2">Single-pass membrane protein</topology>
    </subcellularLocation>
</comment>
<dbReference type="GO" id="GO:0061630">
    <property type="term" value="F:ubiquitin protein ligase activity"/>
    <property type="evidence" value="ECO:0007669"/>
    <property type="project" value="UniProtKB-EC"/>
</dbReference>
<evidence type="ECO:0000313" key="18">
    <source>
        <dbReference type="Proteomes" id="UP001454036"/>
    </source>
</evidence>
<dbReference type="PROSITE" id="PS50089">
    <property type="entry name" value="ZF_RING_2"/>
    <property type="match status" value="1"/>
</dbReference>
<evidence type="ECO:0000256" key="14">
    <source>
        <dbReference type="PROSITE-ProRule" id="PRU00175"/>
    </source>
</evidence>
<dbReference type="GO" id="GO:0016567">
    <property type="term" value="P:protein ubiquitination"/>
    <property type="evidence" value="ECO:0007669"/>
    <property type="project" value="InterPro"/>
</dbReference>
<evidence type="ECO:0000256" key="4">
    <source>
        <dbReference type="ARBA" id="ARBA00012483"/>
    </source>
</evidence>
<dbReference type="EC" id="2.3.2.27" evidence="4"/>
<evidence type="ECO:0000256" key="8">
    <source>
        <dbReference type="ARBA" id="ARBA00022771"/>
    </source>
</evidence>
<evidence type="ECO:0000256" key="12">
    <source>
        <dbReference type="ARBA" id="ARBA00023136"/>
    </source>
</evidence>
<dbReference type="InterPro" id="IPR001841">
    <property type="entry name" value="Znf_RING"/>
</dbReference>
<dbReference type="Proteomes" id="UP001454036">
    <property type="component" value="Unassembled WGS sequence"/>
</dbReference>
<accession>A0AAV3PQR0</accession>
<dbReference type="GO" id="GO:0016020">
    <property type="term" value="C:membrane"/>
    <property type="evidence" value="ECO:0007669"/>
    <property type="project" value="UniProtKB-SubCell"/>
</dbReference>
<dbReference type="EMBL" id="BAABME010018308">
    <property type="protein sequence ID" value="GAA0153371.1"/>
    <property type="molecule type" value="Genomic_DNA"/>
</dbReference>
<reference evidence="17 18" key="1">
    <citation type="submission" date="2024-01" db="EMBL/GenBank/DDBJ databases">
        <title>The complete chloroplast genome sequence of Lithospermum erythrorhizon: insights into the phylogenetic relationship among Boraginaceae species and the maternal lineages of purple gromwells.</title>
        <authorList>
            <person name="Okada T."/>
            <person name="Watanabe K."/>
        </authorList>
    </citation>
    <scope>NUCLEOTIDE SEQUENCE [LARGE SCALE GENOMIC DNA]</scope>
</reference>
<dbReference type="InterPro" id="IPR013083">
    <property type="entry name" value="Znf_RING/FYVE/PHD"/>
</dbReference>
<organism evidence="17 18">
    <name type="scientific">Lithospermum erythrorhizon</name>
    <name type="common">Purple gromwell</name>
    <name type="synonym">Lithospermum officinale var. erythrorhizon</name>
    <dbReference type="NCBI Taxonomy" id="34254"/>
    <lineage>
        <taxon>Eukaryota</taxon>
        <taxon>Viridiplantae</taxon>
        <taxon>Streptophyta</taxon>
        <taxon>Embryophyta</taxon>
        <taxon>Tracheophyta</taxon>
        <taxon>Spermatophyta</taxon>
        <taxon>Magnoliopsida</taxon>
        <taxon>eudicotyledons</taxon>
        <taxon>Gunneridae</taxon>
        <taxon>Pentapetalae</taxon>
        <taxon>asterids</taxon>
        <taxon>lamiids</taxon>
        <taxon>Boraginales</taxon>
        <taxon>Boraginaceae</taxon>
        <taxon>Boraginoideae</taxon>
        <taxon>Lithospermeae</taxon>
        <taxon>Lithospermum</taxon>
    </lineage>
</organism>
<dbReference type="Gene3D" id="3.30.40.10">
    <property type="entry name" value="Zinc/RING finger domain, C3HC4 (zinc finger)"/>
    <property type="match status" value="1"/>
</dbReference>
<evidence type="ECO:0000256" key="3">
    <source>
        <dbReference type="ARBA" id="ARBA00004906"/>
    </source>
</evidence>
<feature type="domain" description="RING-type" evidence="16">
    <location>
        <begin position="105"/>
        <end position="147"/>
    </location>
</feature>
<dbReference type="FunFam" id="3.30.40.10:FF:000187">
    <property type="entry name" value="E3 ubiquitin-protein ligase ATL6"/>
    <property type="match status" value="1"/>
</dbReference>
<evidence type="ECO:0000256" key="7">
    <source>
        <dbReference type="ARBA" id="ARBA00022723"/>
    </source>
</evidence>
<comment type="similarity">
    <text evidence="13">Belongs to the RING-type zinc finger family. ATL subfamily.</text>
</comment>